<dbReference type="Pfam" id="PF20136">
    <property type="entry name" value="DUF6526"/>
    <property type="match status" value="1"/>
</dbReference>
<proteinExistence type="predicted"/>
<reference evidence="2 3" key="1">
    <citation type="submission" date="2023-08" db="EMBL/GenBank/DDBJ databases">
        <authorList>
            <person name="Park J.-S."/>
        </authorList>
    </citation>
    <scope>NUCLEOTIDE SEQUENCE [LARGE SCALE GENOMIC DNA]</scope>
    <source>
        <strain evidence="2 3">2205SS18-9</strain>
    </source>
</reference>
<evidence type="ECO:0000313" key="3">
    <source>
        <dbReference type="Proteomes" id="UP001231941"/>
    </source>
</evidence>
<organism evidence="2 3">
    <name type="scientific">Chengkuizengella axinellae</name>
    <dbReference type="NCBI Taxonomy" id="3064388"/>
    <lineage>
        <taxon>Bacteria</taxon>
        <taxon>Bacillati</taxon>
        <taxon>Bacillota</taxon>
        <taxon>Bacilli</taxon>
        <taxon>Bacillales</taxon>
        <taxon>Paenibacillaceae</taxon>
        <taxon>Chengkuizengella</taxon>
    </lineage>
</organism>
<gene>
    <name evidence="2" type="ORF">Q5Y73_16895</name>
</gene>
<dbReference type="InterPro" id="IPR045385">
    <property type="entry name" value="DUF6526"/>
</dbReference>
<keyword evidence="1" id="KW-0472">Membrane</keyword>
<evidence type="ECO:0000256" key="1">
    <source>
        <dbReference type="SAM" id="Phobius"/>
    </source>
</evidence>
<comment type="caution">
    <text evidence="2">The sequence shown here is derived from an EMBL/GenBank/DDBJ whole genome shotgun (WGS) entry which is preliminary data.</text>
</comment>
<accession>A0ABT9J2R8</accession>
<keyword evidence="1" id="KW-0812">Transmembrane</keyword>
<dbReference type="Proteomes" id="UP001231941">
    <property type="component" value="Unassembled WGS sequence"/>
</dbReference>
<protein>
    <submittedName>
        <fullName evidence="2">DUF6526 family protein</fullName>
    </submittedName>
</protein>
<keyword evidence="3" id="KW-1185">Reference proteome</keyword>
<feature type="transmembrane region" description="Helical" evidence="1">
    <location>
        <begin position="49"/>
        <end position="68"/>
    </location>
</feature>
<keyword evidence="1" id="KW-1133">Transmembrane helix</keyword>
<feature type="transmembrane region" description="Helical" evidence="1">
    <location>
        <begin position="15"/>
        <end position="37"/>
    </location>
</feature>
<sequence length="144" mass="16541">MTEQNYKNHVRMHPVYHYVGAPIVFIAFIGTIIHLVLSIISGENISTSLLWVGGAVGLFIVFGLVRLYSNKLQDRVIRSEENLRHYVLTGRLLDPNLKMSQIIALRFASDEEFPVLCEKAVKENLDSKQIKRSVQNWRGDYVRI</sequence>
<name>A0ABT9J2R8_9BACL</name>
<dbReference type="EMBL" id="JAVAMP010000009">
    <property type="protein sequence ID" value="MDP5275788.1"/>
    <property type="molecule type" value="Genomic_DNA"/>
</dbReference>
<dbReference type="RefSeq" id="WP_305993096.1">
    <property type="nucleotide sequence ID" value="NZ_JAVAMP010000009.1"/>
</dbReference>
<evidence type="ECO:0000313" key="2">
    <source>
        <dbReference type="EMBL" id="MDP5275788.1"/>
    </source>
</evidence>